<name>A0A4Q8M4X8_9GAMM</name>
<dbReference type="AlphaFoldDB" id="A0A4Q8M4X8"/>
<sequence length="84" mass="8973">MKKFVVAVAVMMLASGCTDAERAKVFALGSEAQVTCYSGGKQIFSDESTGKILADETGAGVYFKSKRTGRLVHTYADCIVEQEA</sequence>
<evidence type="ECO:0008006" key="4">
    <source>
        <dbReference type="Google" id="ProtNLM"/>
    </source>
</evidence>
<gene>
    <name evidence="2" type="ORF">EA655_11420</name>
</gene>
<evidence type="ECO:0000313" key="2">
    <source>
        <dbReference type="EMBL" id="TAA41544.1"/>
    </source>
</evidence>
<feature type="chain" id="PRO_5020212752" description="Lipoprotein" evidence="1">
    <location>
        <begin position="21"/>
        <end position="84"/>
    </location>
</feature>
<dbReference type="OrthoDB" id="582752at2"/>
<proteinExistence type="predicted"/>
<evidence type="ECO:0000313" key="3">
    <source>
        <dbReference type="Proteomes" id="UP000294164"/>
    </source>
</evidence>
<feature type="signal peptide" evidence="1">
    <location>
        <begin position="1"/>
        <end position="20"/>
    </location>
</feature>
<evidence type="ECO:0000256" key="1">
    <source>
        <dbReference type="SAM" id="SignalP"/>
    </source>
</evidence>
<protein>
    <recommendedName>
        <fullName evidence="4">Lipoprotein</fullName>
    </recommendedName>
</protein>
<dbReference type="EMBL" id="SHMG01000006">
    <property type="protein sequence ID" value="TAA41544.1"/>
    <property type="molecule type" value="Genomic_DNA"/>
</dbReference>
<dbReference type="PROSITE" id="PS51257">
    <property type="entry name" value="PROKAR_LIPOPROTEIN"/>
    <property type="match status" value="1"/>
</dbReference>
<accession>A0A4Q8M4X8</accession>
<organism evidence="2 3">
    <name type="scientific">Pseudoxanthomonas winnipegensis</name>
    <dbReference type="NCBI Taxonomy" id="2480810"/>
    <lineage>
        <taxon>Bacteria</taxon>
        <taxon>Pseudomonadati</taxon>
        <taxon>Pseudomonadota</taxon>
        <taxon>Gammaproteobacteria</taxon>
        <taxon>Lysobacterales</taxon>
        <taxon>Lysobacteraceae</taxon>
        <taxon>Pseudoxanthomonas</taxon>
    </lineage>
</organism>
<keyword evidence="1" id="KW-0732">Signal</keyword>
<comment type="caution">
    <text evidence="2">The sequence shown here is derived from an EMBL/GenBank/DDBJ whole genome shotgun (WGS) entry which is preliminary data.</text>
</comment>
<reference evidence="2 3" key="1">
    <citation type="submission" date="2019-02" db="EMBL/GenBank/DDBJ databases">
        <title>WGS of Pseudoxanthomonas species novum from clinical isolates.</title>
        <authorList>
            <person name="Bernier A.-M."/>
            <person name="Bernard K."/>
            <person name="Vachon A."/>
        </authorList>
    </citation>
    <scope>NUCLEOTIDE SEQUENCE [LARGE SCALE GENOMIC DNA]</scope>
    <source>
        <strain evidence="2 3">NML130969</strain>
    </source>
</reference>
<dbReference type="RefSeq" id="WP_130534703.1">
    <property type="nucleotide sequence ID" value="NZ_SHMG01000006.1"/>
</dbReference>
<dbReference type="Proteomes" id="UP000294164">
    <property type="component" value="Unassembled WGS sequence"/>
</dbReference>